<keyword evidence="1" id="KW-0812">Transmembrane</keyword>
<feature type="transmembrane region" description="Helical" evidence="1">
    <location>
        <begin position="311"/>
        <end position="330"/>
    </location>
</feature>
<dbReference type="PANTHER" id="PTHR23028:SF53">
    <property type="entry name" value="ACYL_TRANSF_3 DOMAIN-CONTAINING PROTEIN"/>
    <property type="match status" value="1"/>
</dbReference>
<dbReference type="InterPro" id="IPR050879">
    <property type="entry name" value="Acyltransferase_3"/>
</dbReference>
<dbReference type="EMBL" id="PKUQ01000031">
    <property type="protein sequence ID" value="PLW76140.1"/>
    <property type="molecule type" value="Genomic_DNA"/>
</dbReference>
<sequence>MIKDYGSTNFITGLRAIAASLVVVIHTAAFRDFGWVGNNITDAGLCGVYIFFVISGFSVTQSYSQENKYTSYLYRRLLRIVPLYYICITITFFLITTQIIPPSTWAADGINSYDAHNLILHYLFISYLDAGTANTILNVEWTLPIEVFWYLLLPLFFPKNFRWIHVIVGALIILSLPSAIKFLLNEFSIGPELISTQFLPFRYGIYFLLGVIAHTIRSRHQQALSSYLTPILALGIILAGLNLLFSIGNTPRMMAFATFFVVIGYNAQFSWLARVFESKILLFVGTLSYGLYLVHYPILEILRKTDIPANGLIGFSIIMALSILTSYLLTRFVEQPIIGLLKNKFYRKATISKGED</sequence>
<comment type="caution">
    <text evidence="3">The sequence shown here is derived from an EMBL/GenBank/DDBJ whole genome shotgun (WGS) entry which is preliminary data.</text>
</comment>
<feature type="transmembrane region" description="Helical" evidence="1">
    <location>
        <begin position="12"/>
        <end position="30"/>
    </location>
</feature>
<feature type="transmembrane region" description="Helical" evidence="1">
    <location>
        <begin position="81"/>
        <end position="100"/>
    </location>
</feature>
<dbReference type="AlphaFoldDB" id="A0A2N5XNZ1"/>
<dbReference type="GO" id="GO:0000271">
    <property type="term" value="P:polysaccharide biosynthetic process"/>
    <property type="evidence" value="ECO:0007669"/>
    <property type="project" value="TreeGrafter"/>
</dbReference>
<proteinExistence type="predicted"/>
<protein>
    <recommendedName>
        <fullName evidence="2">Acyltransferase 3 domain-containing protein</fullName>
    </recommendedName>
</protein>
<dbReference type="PANTHER" id="PTHR23028">
    <property type="entry name" value="ACETYLTRANSFERASE"/>
    <property type="match status" value="1"/>
</dbReference>
<feature type="transmembrane region" description="Helical" evidence="1">
    <location>
        <begin position="160"/>
        <end position="180"/>
    </location>
</feature>
<evidence type="ECO:0000313" key="4">
    <source>
        <dbReference type="Proteomes" id="UP000234881"/>
    </source>
</evidence>
<evidence type="ECO:0000313" key="3">
    <source>
        <dbReference type="EMBL" id="PLW76140.1"/>
    </source>
</evidence>
<reference evidence="3 4" key="1">
    <citation type="submission" date="2018-01" db="EMBL/GenBank/DDBJ databases">
        <title>The draft genome sequence of Cohaesibacter sp. H1304.</title>
        <authorList>
            <person name="Wang N.-N."/>
            <person name="Du Z.-J."/>
        </authorList>
    </citation>
    <scope>NUCLEOTIDE SEQUENCE [LARGE SCALE GENOMIC DNA]</scope>
    <source>
        <strain evidence="3 4">H1304</strain>
    </source>
</reference>
<keyword evidence="1" id="KW-0472">Membrane</keyword>
<evidence type="ECO:0000259" key="2">
    <source>
        <dbReference type="Pfam" id="PF01757"/>
    </source>
</evidence>
<dbReference type="OrthoDB" id="9796461at2"/>
<feature type="transmembrane region" description="Helical" evidence="1">
    <location>
        <begin position="228"/>
        <end position="247"/>
    </location>
</feature>
<feature type="domain" description="Acyltransferase 3" evidence="2">
    <location>
        <begin position="10"/>
        <end position="331"/>
    </location>
</feature>
<evidence type="ECO:0000256" key="1">
    <source>
        <dbReference type="SAM" id="Phobius"/>
    </source>
</evidence>
<name>A0A2N5XNZ1_9HYPH</name>
<accession>A0A2N5XNZ1</accession>
<dbReference type="Proteomes" id="UP000234881">
    <property type="component" value="Unassembled WGS sequence"/>
</dbReference>
<feature type="transmembrane region" description="Helical" evidence="1">
    <location>
        <begin position="200"/>
        <end position="216"/>
    </location>
</feature>
<dbReference type="RefSeq" id="WP_101534574.1">
    <property type="nucleotide sequence ID" value="NZ_PKUQ01000031.1"/>
</dbReference>
<organism evidence="3 4">
    <name type="scientific">Cohaesibacter celericrescens</name>
    <dbReference type="NCBI Taxonomy" id="2067669"/>
    <lineage>
        <taxon>Bacteria</taxon>
        <taxon>Pseudomonadati</taxon>
        <taxon>Pseudomonadota</taxon>
        <taxon>Alphaproteobacteria</taxon>
        <taxon>Hyphomicrobiales</taxon>
        <taxon>Cohaesibacteraceae</taxon>
    </lineage>
</organism>
<dbReference type="GO" id="GO:0016020">
    <property type="term" value="C:membrane"/>
    <property type="evidence" value="ECO:0007669"/>
    <property type="project" value="TreeGrafter"/>
</dbReference>
<dbReference type="GO" id="GO:0016747">
    <property type="term" value="F:acyltransferase activity, transferring groups other than amino-acyl groups"/>
    <property type="evidence" value="ECO:0007669"/>
    <property type="project" value="InterPro"/>
</dbReference>
<feature type="transmembrane region" description="Helical" evidence="1">
    <location>
        <begin position="42"/>
        <end position="60"/>
    </location>
</feature>
<keyword evidence="1" id="KW-1133">Transmembrane helix</keyword>
<feature type="transmembrane region" description="Helical" evidence="1">
    <location>
        <begin position="280"/>
        <end position="299"/>
    </location>
</feature>
<keyword evidence="4" id="KW-1185">Reference proteome</keyword>
<dbReference type="Pfam" id="PF01757">
    <property type="entry name" value="Acyl_transf_3"/>
    <property type="match status" value="1"/>
</dbReference>
<feature type="transmembrane region" description="Helical" evidence="1">
    <location>
        <begin position="253"/>
        <end position="273"/>
    </location>
</feature>
<gene>
    <name evidence="3" type="ORF">C0081_14575</name>
</gene>
<dbReference type="InterPro" id="IPR002656">
    <property type="entry name" value="Acyl_transf_3_dom"/>
</dbReference>